<evidence type="ECO:0008006" key="3">
    <source>
        <dbReference type="Google" id="ProtNLM"/>
    </source>
</evidence>
<accession>A0A1Y2GGL6</accession>
<dbReference type="RefSeq" id="XP_021877791.1">
    <property type="nucleotide sequence ID" value="XM_022029101.1"/>
</dbReference>
<proteinExistence type="predicted"/>
<comment type="caution">
    <text evidence="1">The sequence shown here is derived from an EMBL/GenBank/DDBJ whole genome shotgun (WGS) entry which is preliminary data.</text>
</comment>
<dbReference type="PANTHER" id="PTHR13318">
    <property type="entry name" value="PARTNER OF PAIRED, ISOFORM B-RELATED"/>
    <property type="match status" value="1"/>
</dbReference>
<dbReference type="EMBL" id="MCFF01000043">
    <property type="protein sequence ID" value="ORZ06995.1"/>
    <property type="molecule type" value="Genomic_DNA"/>
</dbReference>
<organism evidence="1 2">
    <name type="scientific">Lobosporangium transversale</name>
    <dbReference type="NCBI Taxonomy" id="64571"/>
    <lineage>
        <taxon>Eukaryota</taxon>
        <taxon>Fungi</taxon>
        <taxon>Fungi incertae sedis</taxon>
        <taxon>Mucoromycota</taxon>
        <taxon>Mortierellomycotina</taxon>
        <taxon>Mortierellomycetes</taxon>
        <taxon>Mortierellales</taxon>
        <taxon>Mortierellaceae</taxon>
        <taxon>Lobosporangium</taxon>
    </lineage>
</organism>
<evidence type="ECO:0000313" key="2">
    <source>
        <dbReference type="Proteomes" id="UP000193648"/>
    </source>
</evidence>
<dbReference type="SUPFAM" id="SSF52047">
    <property type="entry name" value="RNI-like"/>
    <property type="match status" value="1"/>
</dbReference>
<dbReference type="SUPFAM" id="SSF81383">
    <property type="entry name" value="F-box domain"/>
    <property type="match status" value="1"/>
</dbReference>
<reference evidence="1 2" key="1">
    <citation type="submission" date="2016-07" db="EMBL/GenBank/DDBJ databases">
        <title>Pervasive Adenine N6-methylation of Active Genes in Fungi.</title>
        <authorList>
            <consortium name="DOE Joint Genome Institute"/>
            <person name="Mondo S.J."/>
            <person name="Dannebaum R.O."/>
            <person name="Kuo R.C."/>
            <person name="Labutti K."/>
            <person name="Haridas S."/>
            <person name="Kuo A."/>
            <person name="Salamov A."/>
            <person name="Ahrendt S.R."/>
            <person name="Lipzen A."/>
            <person name="Sullivan W."/>
            <person name="Andreopoulos W.B."/>
            <person name="Clum A."/>
            <person name="Lindquist E."/>
            <person name="Daum C."/>
            <person name="Ramamoorthy G.K."/>
            <person name="Gryganskyi A."/>
            <person name="Culley D."/>
            <person name="Magnuson J.K."/>
            <person name="James T.Y."/>
            <person name="O'Malley M.A."/>
            <person name="Stajich J.E."/>
            <person name="Spatafora J.W."/>
            <person name="Visel A."/>
            <person name="Grigoriev I.V."/>
        </authorList>
    </citation>
    <scope>NUCLEOTIDE SEQUENCE [LARGE SCALE GENOMIC DNA]</scope>
    <source>
        <strain evidence="1 2">NRRL 3116</strain>
    </source>
</reference>
<sequence length="489" mass="56459">MDNLKLNPLQIPEILLLIAELLNKRDLLNCIRVSKAFHKTLISLIWKKITVGQVGEPGSKAIQKHNEYIEEITFDGYGFNDSFPEKYESLQRLQSITYKGWCSWPKPIHAINQIKAHSSIITSLCLNECIKFSCSSELWEALLECINLRHLEVYDKAIDVGADLFLQVCKRLDHLKLYEVSIQLPINFFSNEDSEYIFPNIRTLRISHVRITNPPHPYSKWYCLGMLVRNCRALRSLHIESWDEKDQSDYRAFLQHPWALNNLSDLWFRGMIIEDKDMAAILRRMTGLRQLGLPYAIFDQLSLQELLADKQEVMDNGQLVRKTRLLRLCETVETLVFHAVSGENSSIIQAILSNCPRLKTLEGSKTTVSEIVDGAEWVCAGLTHLDIYLEADIDQETEEGMAKARIAFKQLGKLTQLEYLSLTRCFLNPPSRTLDMRLRAGLDELANLKRLHTLSFLNVDQQRMQLEDTTWMPGMENKRHSHKASKAYH</sequence>
<dbReference type="Proteomes" id="UP000193648">
    <property type="component" value="Unassembled WGS sequence"/>
</dbReference>
<dbReference type="GeneID" id="33570944"/>
<dbReference type="PANTHER" id="PTHR13318:SF212">
    <property type="entry name" value="F-BOX_LRR-REPEAT PROTEIN 17"/>
    <property type="match status" value="1"/>
</dbReference>
<dbReference type="InParanoid" id="A0A1Y2GGL6"/>
<dbReference type="Gene3D" id="3.80.10.10">
    <property type="entry name" value="Ribonuclease Inhibitor"/>
    <property type="match status" value="2"/>
</dbReference>
<protein>
    <recommendedName>
        <fullName evidence="3">F-box domain-containing protein</fullName>
    </recommendedName>
</protein>
<name>A0A1Y2GGL6_9FUNG</name>
<dbReference type="GO" id="GO:0019005">
    <property type="term" value="C:SCF ubiquitin ligase complex"/>
    <property type="evidence" value="ECO:0007669"/>
    <property type="project" value="TreeGrafter"/>
</dbReference>
<evidence type="ECO:0000313" key="1">
    <source>
        <dbReference type="EMBL" id="ORZ06995.1"/>
    </source>
</evidence>
<dbReference type="GO" id="GO:0031146">
    <property type="term" value="P:SCF-dependent proteasomal ubiquitin-dependent protein catabolic process"/>
    <property type="evidence" value="ECO:0007669"/>
    <property type="project" value="TreeGrafter"/>
</dbReference>
<dbReference type="InterPro" id="IPR036047">
    <property type="entry name" value="F-box-like_dom_sf"/>
</dbReference>
<keyword evidence="2" id="KW-1185">Reference proteome</keyword>
<gene>
    <name evidence="1" type="ORF">BCR41DRAFT_399854</name>
</gene>
<dbReference type="InterPro" id="IPR032675">
    <property type="entry name" value="LRR_dom_sf"/>
</dbReference>
<dbReference type="AlphaFoldDB" id="A0A1Y2GGL6"/>